<keyword evidence="3" id="KW-0804">Transcription</keyword>
<dbReference type="RefSeq" id="WP_235538394.1">
    <property type="nucleotide sequence ID" value="NZ_JAVDXQ010000008.1"/>
</dbReference>
<evidence type="ECO:0000256" key="3">
    <source>
        <dbReference type="ARBA" id="ARBA00023163"/>
    </source>
</evidence>
<evidence type="ECO:0000259" key="4">
    <source>
        <dbReference type="PROSITE" id="PS50949"/>
    </source>
</evidence>
<dbReference type="SUPFAM" id="SSF48008">
    <property type="entry name" value="GntR ligand-binding domain-like"/>
    <property type="match status" value="1"/>
</dbReference>
<proteinExistence type="predicted"/>
<keyword evidence="2 5" id="KW-0238">DNA-binding</keyword>
<name>A0ABU1ZHC1_9BURK</name>
<dbReference type="InterPro" id="IPR011711">
    <property type="entry name" value="GntR_C"/>
</dbReference>
<dbReference type="SMART" id="SM00895">
    <property type="entry name" value="FCD"/>
    <property type="match status" value="1"/>
</dbReference>
<dbReference type="PANTHER" id="PTHR43537:SF20">
    <property type="entry name" value="HTH-TYPE TRANSCRIPTIONAL REPRESSOR GLAR"/>
    <property type="match status" value="1"/>
</dbReference>
<dbReference type="SMART" id="SM00345">
    <property type="entry name" value="HTH_GNTR"/>
    <property type="match status" value="1"/>
</dbReference>
<sequence>MLVDHPMELQPIAASARSLTSIAFERLRSDILGGELLPRERLPIQALSERYQVGATAIREALSRLVPEGLVACADQRGFSVTSVSRADLLDLTETRVRIEQMALQLAIEHGDIEWESRLLSAFHRLSRAPAPTSPELATQWSTVHRAFHETLVGGCSSPWTLRLCTLLYDKSERYRNLAKQTTRERGRDVAAEHQSLMDAAMSRNAGLACQLLRAHFNETTEIILAGGLVGDE</sequence>
<dbReference type="Gene3D" id="1.20.120.530">
    <property type="entry name" value="GntR ligand-binding domain-like"/>
    <property type="match status" value="1"/>
</dbReference>
<dbReference type="InterPro" id="IPR008920">
    <property type="entry name" value="TF_FadR/GntR_C"/>
</dbReference>
<dbReference type="PROSITE" id="PS50949">
    <property type="entry name" value="HTH_GNTR"/>
    <property type="match status" value="1"/>
</dbReference>
<evidence type="ECO:0000256" key="2">
    <source>
        <dbReference type="ARBA" id="ARBA00023125"/>
    </source>
</evidence>
<gene>
    <name evidence="5" type="ORF">J2X16_004831</name>
</gene>
<organism evidence="5 6">
    <name type="scientific">Pelomonas aquatica</name>
    <dbReference type="NCBI Taxonomy" id="431058"/>
    <lineage>
        <taxon>Bacteria</taxon>
        <taxon>Pseudomonadati</taxon>
        <taxon>Pseudomonadota</taxon>
        <taxon>Betaproteobacteria</taxon>
        <taxon>Burkholderiales</taxon>
        <taxon>Sphaerotilaceae</taxon>
        <taxon>Roseateles</taxon>
    </lineage>
</organism>
<dbReference type="Pfam" id="PF00392">
    <property type="entry name" value="GntR"/>
    <property type="match status" value="1"/>
</dbReference>
<dbReference type="Gene3D" id="1.10.10.10">
    <property type="entry name" value="Winged helix-like DNA-binding domain superfamily/Winged helix DNA-binding domain"/>
    <property type="match status" value="1"/>
</dbReference>
<dbReference type="GO" id="GO:0003677">
    <property type="term" value="F:DNA binding"/>
    <property type="evidence" value="ECO:0007669"/>
    <property type="project" value="UniProtKB-KW"/>
</dbReference>
<comment type="caution">
    <text evidence="5">The sequence shown here is derived from an EMBL/GenBank/DDBJ whole genome shotgun (WGS) entry which is preliminary data.</text>
</comment>
<dbReference type="SUPFAM" id="SSF46785">
    <property type="entry name" value="Winged helix' DNA-binding domain"/>
    <property type="match status" value="1"/>
</dbReference>
<keyword evidence="1" id="KW-0805">Transcription regulation</keyword>
<dbReference type="PANTHER" id="PTHR43537">
    <property type="entry name" value="TRANSCRIPTIONAL REGULATOR, GNTR FAMILY"/>
    <property type="match status" value="1"/>
</dbReference>
<feature type="domain" description="HTH gntR-type" evidence="4">
    <location>
        <begin position="17"/>
        <end position="84"/>
    </location>
</feature>
<dbReference type="InterPro" id="IPR036390">
    <property type="entry name" value="WH_DNA-bd_sf"/>
</dbReference>
<evidence type="ECO:0000256" key="1">
    <source>
        <dbReference type="ARBA" id="ARBA00023015"/>
    </source>
</evidence>
<accession>A0ABU1ZHC1</accession>
<evidence type="ECO:0000313" key="5">
    <source>
        <dbReference type="EMBL" id="MDR7299461.1"/>
    </source>
</evidence>
<keyword evidence="6" id="KW-1185">Reference proteome</keyword>
<dbReference type="EMBL" id="JAVDXQ010000008">
    <property type="protein sequence ID" value="MDR7299461.1"/>
    <property type="molecule type" value="Genomic_DNA"/>
</dbReference>
<dbReference type="InterPro" id="IPR000524">
    <property type="entry name" value="Tscrpt_reg_HTH_GntR"/>
</dbReference>
<dbReference type="Pfam" id="PF07729">
    <property type="entry name" value="FCD"/>
    <property type="match status" value="1"/>
</dbReference>
<protein>
    <submittedName>
        <fullName evidence="5">DNA-binding GntR family transcriptional regulator</fullName>
    </submittedName>
</protein>
<dbReference type="Proteomes" id="UP001180536">
    <property type="component" value="Unassembled WGS sequence"/>
</dbReference>
<evidence type="ECO:0000313" key="6">
    <source>
        <dbReference type="Proteomes" id="UP001180536"/>
    </source>
</evidence>
<reference evidence="5 6" key="1">
    <citation type="submission" date="2023-07" db="EMBL/GenBank/DDBJ databases">
        <title>Sorghum-associated microbial communities from plants grown in Nebraska, USA.</title>
        <authorList>
            <person name="Schachtman D."/>
        </authorList>
    </citation>
    <scope>NUCLEOTIDE SEQUENCE [LARGE SCALE GENOMIC DNA]</scope>
    <source>
        <strain evidence="5 6">BE310</strain>
    </source>
</reference>
<dbReference type="InterPro" id="IPR036388">
    <property type="entry name" value="WH-like_DNA-bd_sf"/>
</dbReference>